<dbReference type="EMBL" id="DAKRPA010000276">
    <property type="protein sequence ID" value="DAZ94001.1"/>
    <property type="molecule type" value="Genomic_DNA"/>
</dbReference>
<keyword evidence="1" id="KW-0472">Membrane</keyword>
<comment type="caution">
    <text evidence="2">The sequence shown here is derived from an EMBL/GenBank/DDBJ whole genome shotgun (WGS) entry which is preliminary data.</text>
</comment>
<keyword evidence="3" id="KW-1185">Reference proteome</keyword>
<feature type="transmembrane region" description="Helical" evidence="1">
    <location>
        <begin position="20"/>
        <end position="42"/>
    </location>
</feature>
<protein>
    <submittedName>
        <fullName evidence="2">Uncharacterized protein</fullName>
    </submittedName>
</protein>
<organism evidence="2 3">
    <name type="scientific">Lagenidium giganteum</name>
    <dbReference type="NCBI Taxonomy" id="4803"/>
    <lineage>
        <taxon>Eukaryota</taxon>
        <taxon>Sar</taxon>
        <taxon>Stramenopiles</taxon>
        <taxon>Oomycota</taxon>
        <taxon>Peronosporomycetes</taxon>
        <taxon>Pythiales</taxon>
        <taxon>Pythiaceae</taxon>
    </lineage>
</organism>
<evidence type="ECO:0000313" key="3">
    <source>
        <dbReference type="Proteomes" id="UP001146120"/>
    </source>
</evidence>
<reference evidence="2" key="2">
    <citation type="journal article" date="2023" name="Microbiol Resour">
        <title>Decontamination and Annotation of the Draft Genome Sequence of the Oomycete Lagenidium giganteum ARSEF 373.</title>
        <authorList>
            <person name="Morgan W.R."/>
            <person name="Tartar A."/>
        </authorList>
    </citation>
    <scope>NUCLEOTIDE SEQUENCE</scope>
    <source>
        <strain evidence="2">ARSEF 373</strain>
    </source>
</reference>
<evidence type="ECO:0000313" key="2">
    <source>
        <dbReference type="EMBL" id="DAZ94001.1"/>
    </source>
</evidence>
<sequence length="62" mass="6825">MTSQARDVTFMGTIEVLGGLPMMIGVVVLLAVAYIVLVECLLPRRRVAMHRPSRRSKAAKSK</sequence>
<gene>
    <name evidence="2" type="ORF">N0F65_007245</name>
</gene>
<evidence type="ECO:0000256" key="1">
    <source>
        <dbReference type="SAM" id="Phobius"/>
    </source>
</evidence>
<reference evidence="2" key="1">
    <citation type="submission" date="2022-11" db="EMBL/GenBank/DDBJ databases">
        <authorList>
            <person name="Morgan W.R."/>
            <person name="Tartar A."/>
        </authorList>
    </citation>
    <scope>NUCLEOTIDE SEQUENCE</scope>
    <source>
        <strain evidence="2">ARSEF 373</strain>
    </source>
</reference>
<keyword evidence="1" id="KW-1133">Transmembrane helix</keyword>
<accession>A0AAV2YJA2</accession>
<proteinExistence type="predicted"/>
<name>A0AAV2YJA2_9STRA</name>
<dbReference type="AlphaFoldDB" id="A0AAV2YJA2"/>
<dbReference type="Proteomes" id="UP001146120">
    <property type="component" value="Unassembled WGS sequence"/>
</dbReference>
<keyword evidence="1" id="KW-0812">Transmembrane</keyword>